<feature type="transmembrane region" description="Helical" evidence="5">
    <location>
        <begin position="182"/>
        <end position="203"/>
    </location>
</feature>
<evidence type="ECO:0000256" key="4">
    <source>
        <dbReference type="ARBA" id="ARBA00023136"/>
    </source>
</evidence>
<evidence type="ECO:0000256" key="1">
    <source>
        <dbReference type="ARBA" id="ARBA00004141"/>
    </source>
</evidence>
<evidence type="ECO:0000256" key="2">
    <source>
        <dbReference type="ARBA" id="ARBA00022692"/>
    </source>
</evidence>
<feature type="transmembrane region" description="Helical" evidence="5">
    <location>
        <begin position="108"/>
        <end position="130"/>
    </location>
</feature>
<evidence type="ECO:0000313" key="7">
    <source>
        <dbReference type="Proteomes" id="UP000554286"/>
    </source>
</evidence>
<feature type="transmembrane region" description="Helical" evidence="5">
    <location>
        <begin position="64"/>
        <end position="87"/>
    </location>
</feature>
<organism evidence="6 7">
    <name type="scientific">Roseospira visakhapatnamensis</name>
    <dbReference type="NCBI Taxonomy" id="390880"/>
    <lineage>
        <taxon>Bacteria</taxon>
        <taxon>Pseudomonadati</taxon>
        <taxon>Pseudomonadota</taxon>
        <taxon>Alphaproteobacteria</taxon>
        <taxon>Rhodospirillales</taxon>
        <taxon>Rhodospirillaceae</taxon>
        <taxon>Roseospira</taxon>
    </lineage>
</organism>
<proteinExistence type="predicted"/>
<dbReference type="Pfam" id="PF07264">
    <property type="entry name" value="EI24"/>
    <property type="match status" value="1"/>
</dbReference>
<name>A0A7W6W914_9PROT</name>
<protein>
    <submittedName>
        <fullName evidence="6">Uncharacterized protein involved in cysteine biosynthesis</fullName>
    </submittedName>
</protein>
<feature type="transmembrane region" description="Helical" evidence="5">
    <location>
        <begin position="136"/>
        <end position="155"/>
    </location>
</feature>
<comment type="caution">
    <text evidence="6">The sequence shown here is derived from an EMBL/GenBank/DDBJ whole genome shotgun (WGS) entry which is preliminary data.</text>
</comment>
<evidence type="ECO:0000256" key="3">
    <source>
        <dbReference type="ARBA" id="ARBA00022989"/>
    </source>
</evidence>
<keyword evidence="7" id="KW-1185">Reference proteome</keyword>
<accession>A0A7W6W914</accession>
<evidence type="ECO:0000256" key="5">
    <source>
        <dbReference type="SAM" id="Phobius"/>
    </source>
</evidence>
<gene>
    <name evidence="6" type="ORF">GGD89_001001</name>
</gene>
<dbReference type="RefSeq" id="WP_184043000.1">
    <property type="nucleotide sequence ID" value="NZ_JACIGK010000005.1"/>
</dbReference>
<sequence>MLITAFAKAVAQVSDPRVRRPLMLSLGLTAGCYVALVIALWVGLGSVEVIQPAWLDTVIDIASGLGAIIVALIFVPVVVTAFVGLFLEQVADAVEARHYPTLPPPRDVPMTESILGAASFAGTALLLNLAALPLYILMPAANVVLFLLLNGYLLGREYQEMVAARRQTSAEMRADRRRHRKTLTLAGMAIAGMMVVPVVNLLAPLVATAFMVHVVQALRAEPSSA</sequence>
<reference evidence="6 7" key="1">
    <citation type="submission" date="2020-08" db="EMBL/GenBank/DDBJ databases">
        <title>Genome sequencing of Purple Non-Sulfur Bacteria from various extreme environments.</title>
        <authorList>
            <person name="Mayer M."/>
        </authorList>
    </citation>
    <scope>NUCLEOTIDE SEQUENCE [LARGE SCALE GENOMIC DNA]</scope>
    <source>
        <strain evidence="6 7">JA131</strain>
    </source>
</reference>
<keyword evidence="3 5" id="KW-1133">Transmembrane helix</keyword>
<comment type="subcellular location">
    <subcellularLocation>
        <location evidence="1">Membrane</location>
        <topology evidence="1">Multi-pass membrane protein</topology>
    </subcellularLocation>
</comment>
<dbReference type="AlphaFoldDB" id="A0A7W6W914"/>
<dbReference type="Proteomes" id="UP000554286">
    <property type="component" value="Unassembled WGS sequence"/>
</dbReference>
<keyword evidence="4 5" id="KW-0472">Membrane</keyword>
<dbReference type="EMBL" id="JACIGK010000005">
    <property type="protein sequence ID" value="MBB4265383.1"/>
    <property type="molecule type" value="Genomic_DNA"/>
</dbReference>
<dbReference type="InterPro" id="IPR059112">
    <property type="entry name" value="CysZ/EI24"/>
</dbReference>
<keyword evidence="2 5" id="KW-0812">Transmembrane</keyword>
<feature type="transmembrane region" description="Helical" evidence="5">
    <location>
        <begin position="21"/>
        <end position="44"/>
    </location>
</feature>
<evidence type="ECO:0000313" key="6">
    <source>
        <dbReference type="EMBL" id="MBB4265383.1"/>
    </source>
</evidence>